<dbReference type="EMBL" id="SODU01000003">
    <property type="protein sequence ID" value="TDW87690.1"/>
    <property type="molecule type" value="Genomic_DNA"/>
</dbReference>
<dbReference type="Gene3D" id="1.20.120.330">
    <property type="entry name" value="Nucleotidyltransferases domain 2"/>
    <property type="match status" value="1"/>
</dbReference>
<proteinExistence type="predicted"/>
<protein>
    <recommendedName>
        <fullName evidence="3">HEPN domain-containing protein</fullName>
    </recommendedName>
</protein>
<evidence type="ECO:0000313" key="2">
    <source>
        <dbReference type="Proteomes" id="UP000295060"/>
    </source>
</evidence>
<keyword evidence="2" id="KW-1185">Reference proteome</keyword>
<dbReference type="Proteomes" id="UP000295060">
    <property type="component" value="Unassembled WGS sequence"/>
</dbReference>
<dbReference type="RefSeq" id="WP_202871186.1">
    <property type="nucleotide sequence ID" value="NZ_SODU01000003.1"/>
</dbReference>
<organism evidence="1 2">
    <name type="scientific">Kribbella pratensis</name>
    <dbReference type="NCBI Taxonomy" id="2512112"/>
    <lineage>
        <taxon>Bacteria</taxon>
        <taxon>Bacillati</taxon>
        <taxon>Actinomycetota</taxon>
        <taxon>Actinomycetes</taxon>
        <taxon>Propionibacteriales</taxon>
        <taxon>Kribbellaceae</taxon>
        <taxon>Kribbella</taxon>
    </lineage>
</organism>
<comment type="caution">
    <text evidence="1">The sequence shown here is derived from an EMBL/GenBank/DDBJ whole genome shotgun (WGS) entry which is preliminary data.</text>
</comment>
<reference evidence="1 2" key="1">
    <citation type="submission" date="2019-03" db="EMBL/GenBank/DDBJ databases">
        <title>Genomic Encyclopedia of Type Strains, Phase III (KMG-III): the genomes of soil and plant-associated and newly described type strains.</title>
        <authorList>
            <person name="Whitman W."/>
        </authorList>
    </citation>
    <scope>NUCLEOTIDE SEQUENCE [LARGE SCALE GENOMIC DNA]</scope>
    <source>
        <strain evidence="1 2">VKMAc-2574</strain>
    </source>
</reference>
<evidence type="ECO:0008006" key="3">
    <source>
        <dbReference type="Google" id="ProtNLM"/>
    </source>
</evidence>
<gene>
    <name evidence="1" type="ORF">EV137_5773</name>
</gene>
<name>A0ABY2FBH5_9ACTN</name>
<sequence length="137" mass="14703">MPALDDARAHLAKAREFLEAAELNNDLQLYNAAASNAVTSGINSKDAICLALTGQARKSDNHAEAVVELKRAGAAGRDSSTTLSRLLKLKSKSQYQASSVSAADAAKSIDWAARRCCSVRCPGDLRVMPDWRLWTQG</sequence>
<accession>A0ABY2FBH5</accession>
<evidence type="ECO:0000313" key="1">
    <source>
        <dbReference type="EMBL" id="TDW87690.1"/>
    </source>
</evidence>